<proteinExistence type="predicted"/>
<gene>
    <name evidence="3" type="ORF">GCM10025789_10150</name>
</gene>
<dbReference type="Proteomes" id="UP001501521">
    <property type="component" value="Unassembled WGS sequence"/>
</dbReference>
<accession>A0ABP9F7Y2</accession>
<organism evidence="3 4">
    <name type="scientific">Tessaracoccus lubricantis</name>
    <dbReference type="NCBI Taxonomy" id="545543"/>
    <lineage>
        <taxon>Bacteria</taxon>
        <taxon>Bacillati</taxon>
        <taxon>Actinomycetota</taxon>
        <taxon>Actinomycetes</taxon>
        <taxon>Propionibacteriales</taxon>
        <taxon>Propionibacteriaceae</taxon>
        <taxon>Tessaracoccus</taxon>
    </lineage>
</organism>
<name>A0ABP9F7Y2_9ACTN</name>
<dbReference type="RefSeq" id="WP_345579933.1">
    <property type="nucleotide sequence ID" value="NZ_BAABLV010000017.1"/>
</dbReference>
<keyword evidence="2" id="KW-0472">Membrane</keyword>
<comment type="caution">
    <text evidence="3">The sequence shown here is derived from an EMBL/GenBank/DDBJ whole genome shotgun (WGS) entry which is preliminary data.</text>
</comment>
<keyword evidence="2" id="KW-1133">Transmembrane helix</keyword>
<reference evidence="4" key="1">
    <citation type="journal article" date="2019" name="Int. J. Syst. Evol. Microbiol.">
        <title>The Global Catalogue of Microorganisms (GCM) 10K type strain sequencing project: providing services to taxonomists for standard genome sequencing and annotation.</title>
        <authorList>
            <consortium name="The Broad Institute Genomics Platform"/>
            <consortium name="The Broad Institute Genome Sequencing Center for Infectious Disease"/>
            <person name="Wu L."/>
            <person name="Ma J."/>
        </authorList>
    </citation>
    <scope>NUCLEOTIDE SEQUENCE [LARGE SCALE GENOMIC DNA]</scope>
    <source>
        <strain evidence="4">JCM 19125</strain>
    </source>
</reference>
<feature type="transmembrane region" description="Helical" evidence="2">
    <location>
        <begin position="119"/>
        <end position="147"/>
    </location>
</feature>
<evidence type="ECO:0000256" key="1">
    <source>
        <dbReference type="SAM" id="MobiDB-lite"/>
    </source>
</evidence>
<protein>
    <recommendedName>
        <fullName evidence="5">DUF4190 domain-containing protein</fullName>
    </recommendedName>
</protein>
<feature type="transmembrane region" description="Helical" evidence="2">
    <location>
        <begin position="70"/>
        <end position="90"/>
    </location>
</feature>
<keyword evidence="2" id="KW-0812">Transmembrane</keyword>
<keyword evidence="4" id="KW-1185">Reference proteome</keyword>
<evidence type="ECO:0008006" key="5">
    <source>
        <dbReference type="Google" id="ProtNLM"/>
    </source>
</evidence>
<sequence>MSDVPPYRPDEFAEPSAQQQNPQPYGRPSPYGQPSPYAQPVRQPQQVPQPMPPSMPYGWARPEHPQAQMVFILGIVGIFTGIVSFVAWYMGGQAKKEIEAGAPYAWDGQLKTGYVLGKVFGIITIVFTVLGIGFWILYAIFFIGLLAMGG</sequence>
<dbReference type="EMBL" id="BAABLV010000017">
    <property type="protein sequence ID" value="GAA4894752.1"/>
    <property type="molecule type" value="Genomic_DNA"/>
</dbReference>
<evidence type="ECO:0000313" key="3">
    <source>
        <dbReference type="EMBL" id="GAA4894752.1"/>
    </source>
</evidence>
<evidence type="ECO:0000313" key="4">
    <source>
        <dbReference type="Proteomes" id="UP001501521"/>
    </source>
</evidence>
<feature type="region of interest" description="Disordered" evidence="1">
    <location>
        <begin position="1"/>
        <end position="59"/>
    </location>
</feature>
<evidence type="ECO:0000256" key="2">
    <source>
        <dbReference type="SAM" id="Phobius"/>
    </source>
</evidence>